<feature type="signal peptide" evidence="1">
    <location>
        <begin position="1"/>
        <end position="25"/>
    </location>
</feature>
<dbReference type="InterPro" id="IPR050789">
    <property type="entry name" value="Diverse_Enzym_Activities"/>
</dbReference>
<dbReference type="GO" id="GO:0016787">
    <property type="term" value="F:hydrolase activity"/>
    <property type="evidence" value="ECO:0007669"/>
    <property type="project" value="UniProtKB-KW"/>
</dbReference>
<evidence type="ECO:0000313" key="4">
    <source>
        <dbReference type="Proteomes" id="UP001161422"/>
    </source>
</evidence>
<dbReference type="Proteomes" id="UP001161422">
    <property type="component" value="Unassembled WGS sequence"/>
</dbReference>
<name>A0AA37VTX2_9GAMM</name>
<accession>A0AA37VTX2</accession>
<reference evidence="3" key="1">
    <citation type="journal article" date="2014" name="Int. J. Syst. Evol. Microbiol.">
        <title>Complete genome sequence of Corynebacterium casei LMG S-19264T (=DSM 44701T), isolated from a smear-ripened cheese.</title>
        <authorList>
            <consortium name="US DOE Joint Genome Institute (JGI-PGF)"/>
            <person name="Walter F."/>
            <person name="Albersmeier A."/>
            <person name="Kalinowski J."/>
            <person name="Ruckert C."/>
        </authorList>
    </citation>
    <scope>NUCLEOTIDE SEQUENCE</scope>
    <source>
        <strain evidence="3">NBRC 101628</strain>
    </source>
</reference>
<dbReference type="Pfam" id="PF00144">
    <property type="entry name" value="Beta-lactamase"/>
    <property type="match status" value="1"/>
</dbReference>
<dbReference type="AlphaFoldDB" id="A0AA37VTX2"/>
<dbReference type="RefSeq" id="WP_095505599.1">
    <property type="nucleotide sequence ID" value="NZ_BSNC01000003.1"/>
</dbReference>
<gene>
    <name evidence="3" type="ORF">GCM10007895_09100</name>
</gene>
<keyword evidence="3" id="KW-0378">Hydrolase</keyword>
<keyword evidence="1" id="KW-0732">Signal</keyword>
<dbReference type="PANTHER" id="PTHR43283">
    <property type="entry name" value="BETA-LACTAMASE-RELATED"/>
    <property type="match status" value="1"/>
</dbReference>
<dbReference type="SUPFAM" id="SSF56601">
    <property type="entry name" value="beta-lactamase/transpeptidase-like"/>
    <property type="match status" value="1"/>
</dbReference>
<dbReference type="InterPro" id="IPR001466">
    <property type="entry name" value="Beta-lactam-related"/>
</dbReference>
<comment type="caution">
    <text evidence="3">The sequence shown here is derived from an EMBL/GenBank/DDBJ whole genome shotgun (WGS) entry which is preliminary data.</text>
</comment>
<dbReference type="InterPro" id="IPR012338">
    <property type="entry name" value="Beta-lactam/transpept-like"/>
</dbReference>
<feature type="domain" description="Beta-lactamase-related" evidence="2">
    <location>
        <begin position="122"/>
        <end position="417"/>
    </location>
</feature>
<protein>
    <submittedName>
        <fullName evidence="3">6-aminohexanoate-dimer hydrolase</fullName>
    </submittedName>
</protein>
<sequence>MNTKGRFGAISLSVCAAMFSLGVAASDANPYASAAELGLQQGFPPAPEAQVTKDNALLFAPYNRWSYQNMRMFYPSANIENPTTASVIEKSIDSGLDKLSIQKGESEQMVDMQTYLRETYTDALVVVKGDKLVYENYQNGMGPNKAHQMMSVTKSFAGLLALMAQSEGKLNEDKPVTDYLPELKGTAFDDASLRHVMDMTNSMSFSEVYDDPNSDIVQYATVLGWFSEMEGVDYSNSLYEYLKTLKKDPELKHGEVMEYSTPKTDVINWITNRVNDKPFQQDMAERLWAKLGTQGENYALLDKTGVLVAGGGLNASPMDLARFGMMMVNKGQFQGEQVVAPEIINDIADGASKQAMAKGSSAYGIYAGGDWSYRAQWWVRHTEGKEAIMAIGIHGQWIYLDLEREVAIIKQSSQPESSTNYYDEYTINGFDAIVKHLSE</sequence>
<dbReference type="EMBL" id="BSNC01000003">
    <property type="protein sequence ID" value="GLP95604.1"/>
    <property type="molecule type" value="Genomic_DNA"/>
</dbReference>
<evidence type="ECO:0000256" key="1">
    <source>
        <dbReference type="SAM" id="SignalP"/>
    </source>
</evidence>
<proteinExistence type="predicted"/>
<keyword evidence="4" id="KW-1185">Reference proteome</keyword>
<evidence type="ECO:0000259" key="2">
    <source>
        <dbReference type="Pfam" id="PF00144"/>
    </source>
</evidence>
<feature type="chain" id="PRO_5041224260" evidence="1">
    <location>
        <begin position="26"/>
        <end position="439"/>
    </location>
</feature>
<dbReference type="PANTHER" id="PTHR43283:SF7">
    <property type="entry name" value="BETA-LACTAMASE-RELATED DOMAIN-CONTAINING PROTEIN"/>
    <property type="match status" value="1"/>
</dbReference>
<reference evidence="3" key="2">
    <citation type="submission" date="2023-01" db="EMBL/GenBank/DDBJ databases">
        <title>Draft genome sequence of Paraferrimonas sedimenticola strain NBRC 101628.</title>
        <authorList>
            <person name="Sun Q."/>
            <person name="Mori K."/>
        </authorList>
    </citation>
    <scope>NUCLEOTIDE SEQUENCE</scope>
    <source>
        <strain evidence="3">NBRC 101628</strain>
    </source>
</reference>
<organism evidence="3 4">
    <name type="scientific">Paraferrimonas sedimenticola</name>
    <dbReference type="NCBI Taxonomy" id="375674"/>
    <lineage>
        <taxon>Bacteria</taxon>
        <taxon>Pseudomonadati</taxon>
        <taxon>Pseudomonadota</taxon>
        <taxon>Gammaproteobacteria</taxon>
        <taxon>Alteromonadales</taxon>
        <taxon>Ferrimonadaceae</taxon>
        <taxon>Paraferrimonas</taxon>
    </lineage>
</organism>
<evidence type="ECO:0000313" key="3">
    <source>
        <dbReference type="EMBL" id="GLP95604.1"/>
    </source>
</evidence>
<dbReference type="Gene3D" id="3.40.710.10">
    <property type="entry name" value="DD-peptidase/beta-lactamase superfamily"/>
    <property type="match status" value="1"/>
</dbReference>